<dbReference type="HOGENOM" id="CLU_286187_0_0_1"/>
<dbReference type="Pfam" id="PF00249">
    <property type="entry name" value="Myb_DNA-binding"/>
    <property type="match status" value="1"/>
</dbReference>
<feature type="compositionally biased region" description="Polar residues" evidence="4">
    <location>
        <begin position="221"/>
        <end position="241"/>
    </location>
</feature>
<dbReference type="OrthoDB" id="39591at2759"/>
<keyword evidence="3" id="KW-0539">Nucleus</keyword>
<keyword evidence="2" id="KW-0238">DNA-binding</keyword>
<feature type="compositionally biased region" description="Basic and acidic residues" evidence="4">
    <location>
        <begin position="402"/>
        <end position="418"/>
    </location>
</feature>
<feature type="compositionally biased region" description="Basic residues" evidence="4">
    <location>
        <begin position="991"/>
        <end position="1004"/>
    </location>
</feature>
<dbReference type="OMA" id="IYEMDEG"/>
<dbReference type="PROSITE" id="PS50090">
    <property type="entry name" value="MYB_LIKE"/>
    <property type="match status" value="2"/>
</dbReference>
<evidence type="ECO:0000256" key="1">
    <source>
        <dbReference type="ARBA" id="ARBA00004123"/>
    </source>
</evidence>
<dbReference type="EMBL" id="KB445556">
    <property type="protein sequence ID" value="EMC95977.1"/>
    <property type="molecule type" value="Genomic_DNA"/>
</dbReference>
<dbReference type="eggNOG" id="KOG0051">
    <property type="taxonomic scope" value="Eukaryota"/>
</dbReference>
<dbReference type="AlphaFoldDB" id="M2LNP8"/>
<dbReference type="InterPro" id="IPR001005">
    <property type="entry name" value="SANT/Myb"/>
</dbReference>
<evidence type="ECO:0000313" key="7">
    <source>
        <dbReference type="EMBL" id="EMC95977.1"/>
    </source>
</evidence>
<dbReference type="GO" id="GO:0000976">
    <property type="term" value="F:transcription cis-regulatory region binding"/>
    <property type="evidence" value="ECO:0007669"/>
    <property type="project" value="TreeGrafter"/>
</dbReference>
<feature type="compositionally biased region" description="Basic and acidic residues" evidence="4">
    <location>
        <begin position="1005"/>
        <end position="1017"/>
    </location>
</feature>
<reference evidence="7 8" key="1">
    <citation type="journal article" date="2012" name="PLoS Pathog.">
        <title>Diverse lifestyles and strategies of plant pathogenesis encoded in the genomes of eighteen Dothideomycetes fungi.</title>
        <authorList>
            <person name="Ohm R.A."/>
            <person name="Feau N."/>
            <person name="Henrissat B."/>
            <person name="Schoch C.L."/>
            <person name="Horwitz B.A."/>
            <person name="Barry K.W."/>
            <person name="Condon B.J."/>
            <person name="Copeland A.C."/>
            <person name="Dhillon B."/>
            <person name="Glaser F."/>
            <person name="Hesse C.N."/>
            <person name="Kosti I."/>
            <person name="LaButti K."/>
            <person name="Lindquist E.A."/>
            <person name="Lucas S."/>
            <person name="Salamov A.A."/>
            <person name="Bradshaw R.E."/>
            <person name="Ciuffetti L."/>
            <person name="Hamelin R.C."/>
            <person name="Kema G.H.J."/>
            <person name="Lawrence C."/>
            <person name="Scott J.A."/>
            <person name="Spatafora J.W."/>
            <person name="Turgeon B.G."/>
            <person name="de Wit P.J.G.M."/>
            <person name="Zhong S."/>
            <person name="Goodwin S.B."/>
            <person name="Grigoriev I.V."/>
        </authorList>
    </citation>
    <scope>NUCLEOTIDE SEQUENCE [LARGE SCALE GENOMIC DNA]</scope>
    <source>
        <strain evidence="7 8">UAMH 10762</strain>
    </source>
</reference>
<protein>
    <submittedName>
        <fullName evidence="7">Uncharacterized protein</fullName>
    </submittedName>
</protein>
<feature type="compositionally biased region" description="Low complexity" evidence="4">
    <location>
        <begin position="460"/>
        <end position="474"/>
    </location>
</feature>
<dbReference type="PANTHER" id="PTHR46380:SF2">
    <property type="entry name" value="CYCLIN-D-BINDING MYB-LIKE TRANSCRIPTION FACTOR 1"/>
    <property type="match status" value="1"/>
</dbReference>
<evidence type="ECO:0000259" key="6">
    <source>
        <dbReference type="PROSITE" id="PS51294"/>
    </source>
</evidence>
<evidence type="ECO:0000256" key="2">
    <source>
        <dbReference type="ARBA" id="ARBA00023125"/>
    </source>
</evidence>
<feature type="region of interest" description="Disordered" evidence="4">
    <location>
        <begin position="372"/>
        <end position="479"/>
    </location>
</feature>
<dbReference type="GO" id="GO:0003700">
    <property type="term" value="F:DNA-binding transcription factor activity"/>
    <property type="evidence" value="ECO:0007669"/>
    <property type="project" value="TreeGrafter"/>
</dbReference>
<evidence type="ECO:0000313" key="8">
    <source>
        <dbReference type="Proteomes" id="UP000011761"/>
    </source>
</evidence>
<gene>
    <name evidence="7" type="ORF">BAUCODRAFT_24945</name>
</gene>
<dbReference type="InterPro" id="IPR009057">
    <property type="entry name" value="Homeodomain-like_sf"/>
</dbReference>
<dbReference type="PROSITE" id="PS51294">
    <property type="entry name" value="HTH_MYB"/>
    <property type="match status" value="1"/>
</dbReference>
<dbReference type="CDD" id="cd00167">
    <property type="entry name" value="SANT"/>
    <property type="match status" value="1"/>
</dbReference>
<feature type="compositionally biased region" description="Acidic residues" evidence="4">
    <location>
        <begin position="903"/>
        <end position="912"/>
    </location>
</feature>
<evidence type="ECO:0000259" key="5">
    <source>
        <dbReference type="PROSITE" id="PS50090"/>
    </source>
</evidence>
<feature type="compositionally biased region" description="Polar residues" evidence="4">
    <location>
        <begin position="974"/>
        <end position="990"/>
    </location>
</feature>
<sequence length="1080" mass="119310">MRRTNVACPMNAPVRNWMLRLCQTLVFADEDGRLVRQHPGCTLTVRCGKPRPRPPVARVSIATSPSINIADVDCTVYALSASCVYSLAYLRVGVMGNTSSQLADTTQTEAAAQLQPQGSESVDSAGSPDGSEVRFSLLAVLLRSDTAQIIVPRPWSKAASPKKRKRTTYDHNDVGKEQMGLHSSKKARGRPRDPSLLKPGSPNKPVSQTANGDVDEVVSSPEVQAESTRTQRGARSAQISDMTVVENGTGEVRSSLHGGTQTDVDNVTAPGSMPSNHMAPTSFKKHARKHHASPRDAQTATFSLPQERGRGSRRPRSFAQADRAVIDVPATQKTNAQAPARRKRLKATPSSGAYAQADHREAGPLITAVHEQPQQVFTERKPKQSRSSLEASGHPTTTTPKTNKDSTKQVNDHTDGPTRHVLPTIPVAGRLPREGSSIVQDATTSHDATARSTDIPTPPVSSQQRQRPVSQRSTGSVPKLGADIATSNVFTTVRSDANSGPPMRGAKVESRPAWAEHLIVTRGINIGRSQPVAKPEPLLNGPKSGMFTDAEKAIADDLVDHYAQTTGYGPYELCIFLGHWPNSELQDFKPEILKALPNRKNAAIRKFCARRYFPRKEGPWTESEDERLEKAHIEYGDKWEELAEVIDDRTAQQCRDRWRNHVQYEGYMETGAWSREEEAKLIRAVHECMDMVREEKVRAGEQRMKPEDVEKLVSWDAVSNKMKASRGRKRCSEKWQALKRRHGGMIPAVPAEATVVPVDVEQAASASAFDDKTKAQRLVAKKFEKFQTGDIYDALVEVMWAITDHTKTFSEDSTLWSAIAVRNKGSRFEGALRRRAYYYALEQYGQKPAVKAATTVAAKAREMVLRFQRFAAKNGTTVDDFERGYMPEKAPRRPKRKVLSAETVEESSESEAEPAKPSTASKKRKAVSHTQERKVLSAVRVENSSEDEAALAKPSAASTKRKAISRSEEDGVVIQSNGAQDVQSRSSTQAQRKKRATPAKKDKHSSKDSAALHHEAEVAAMPQQVPEGDPPRYAAHDDADHQPRMVNIYQNLGRSEFIQRCRDAGGRQHQQHARTQRQRL</sequence>
<dbReference type="SUPFAM" id="SSF46689">
    <property type="entry name" value="Homeodomain-like"/>
    <property type="match status" value="1"/>
</dbReference>
<accession>M2LNP8</accession>
<feature type="compositionally biased region" description="Basic and acidic residues" evidence="4">
    <location>
        <begin position="167"/>
        <end position="176"/>
    </location>
</feature>
<dbReference type="Gene3D" id="1.10.10.60">
    <property type="entry name" value="Homeodomain-like"/>
    <property type="match status" value="2"/>
</dbReference>
<dbReference type="InterPro" id="IPR051651">
    <property type="entry name" value="DMTF1_DNA-bind_reg"/>
</dbReference>
<evidence type="ECO:0000256" key="3">
    <source>
        <dbReference type="ARBA" id="ARBA00023242"/>
    </source>
</evidence>
<dbReference type="STRING" id="717646.M2LNP8"/>
<feature type="compositionally biased region" description="Polar residues" evidence="4">
    <location>
        <begin position="437"/>
        <end position="455"/>
    </location>
</feature>
<dbReference type="RefSeq" id="XP_007676744.1">
    <property type="nucleotide sequence ID" value="XM_007678554.1"/>
</dbReference>
<dbReference type="SMART" id="SM00717">
    <property type="entry name" value="SANT"/>
    <property type="match status" value="2"/>
</dbReference>
<keyword evidence="8" id="KW-1185">Reference proteome</keyword>
<comment type="subcellular location">
    <subcellularLocation>
        <location evidence="1">Nucleus</location>
    </subcellularLocation>
</comment>
<feature type="domain" description="Myb-like" evidence="5">
    <location>
        <begin position="616"/>
        <end position="662"/>
    </location>
</feature>
<feature type="region of interest" description="Disordered" evidence="4">
    <location>
        <begin position="154"/>
        <end position="356"/>
    </location>
</feature>
<dbReference type="GO" id="GO:0005634">
    <property type="term" value="C:nucleus"/>
    <property type="evidence" value="ECO:0007669"/>
    <property type="project" value="UniProtKB-SubCell"/>
</dbReference>
<proteinExistence type="predicted"/>
<feature type="region of interest" description="Disordered" evidence="4">
    <location>
        <begin position="881"/>
        <end position="1042"/>
    </location>
</feature>
<feature type="domain" description="HTH myb-type" evidence="6">
    <location>
        <begin position="615"/>
        <end position="666"/>
    </location>
</feature>
<organism evidence="7 8">
    <name type="scientific">Baudoinia panamericana (strain UAMH 10762)</name>
    <name type="common">Angels' share fungus</name>
    <name type="synonym">Baudoinia compniacensis (strain UAMH 10762)</name>
    <dbReference type="NCBI Taxonomy" id="717646"/>
    <lineage>
        <taxon>Eukaryota</taxon>
        <taxon>Fungi</taxon>
        <taxon>Dikarya</taxon>
        <taxon>Ascomycota</taxon>
        <taxon>Pezizomycotina</taxon>
        <taxon>Dothideomycetes</taxon>
        <taxon>Dothideomycetidae</taxon>
        <taxon>Mycosphaerellales</taxon>
        <taxon>Teratosphaeriaceae</taxon>
        <taxon>Baudoinia</taxon>
    </lineage>
</organism>
<dbReference type="InterPro" id="IPR017930">
    <property type="entry name" value="Myb_dom"/>
</dbReference>
<feature type="compositionally biased region" description="Basic residues" evidence="4">
    <location>
        <begin position="283"/>
        <end position="292"/>
    </location>
</feature>
<dbReference type="Proteomes" id="UP000011761">
    <property type="component" value="Unassembled WGS sequence"/>
</dbReference>
<dbReference type="PANTHER" id="PTHR46380">
    <property type="entry name" value="CYCLIN-D-BINDING MYB-LIKE TRANSCRIPTION FACTOR 1"/>
    <property type="match status" value="1"/>
</dbReference>
<feature type="compositionally biased region" description="Basic and acidic residues" evidence="4">
    <location>
        <begin position="881"/>
        <end position="891"/>
    </location>
</feature>
<name>M2LNP8_BAUPA</name>
<dbReference type="GeneID" id="19110244"/>
<feature type="domain" description="Myb-like" evidence="5">
    <location>
        <begin position="665"/>
        <end position="739"/>
    </location>
</feature>
<dbReference type="KEGG" id="bcom:BAUCODRAFT_24945"/>
<evidence type="ECO:0000256" key="4">
    <source>
        <dbReference type="SAM" id="MobiDB-lite"/>
    </source>
</evidence>